<evidence type="ECO:0000256" key="2">
    <source>
        <dbReference type="ARBA" id="ARBA00006991"/>
    </source>
</evidence>
<dbReference type="Proteomes" id="UP001634394">
    <property type="component" value="Unassembled WGS sequence"/>
</dbReference>
<keyword evidence="4" id="KW-0479">Metal-binding</keyword>
<feature type="compositionally biased region" description="Basic and acidic residues" evidence="12">
    <location>
        <begin position="3281"/>
        <end position="3301"/>
    </location>
</feature>
<feature type="compositionally biased region" description="Polar residues" evidence="12">
    <location>
        <begin position="3821"/>
        <end position="3830"/>
    </location>
</feature>
<dbReference type="GO" id="GO:0005634">
    <property type="term" value="C:nucleus"/>
    <property type="evidence" value="ECO:0007669"/>
    <property type="project" value="UniProtKB-SubCell"/>
</dbReference>
<feature type="compositionally biased region" description="Polar residues" evidence="12">
    <location>
        <begin position="1630"/>
        <end position="1654"/>
    </location>
</feature>
<evidence type="ECO:0000256" key="3">
    <source>
        <dbReference type="ARBA" id="ARBA00022553"/>
    </source>
</evidence>
<feature type="compositionally biased region" description="Polar residues" evidence="12">
    <location>
        <begin position="3158"/>
        <end position="3171"/>
    </location>
</feature>
<feature type="compositionally biased region" description="Low complexity" evidence="12">
    <location>
        <begin position="3309"/>
        <end position="3319"/>
    </location>
</feature>
<feature type="compositionally biased region" description="Polar residues" evidence="12">
    <location>
        <begin position="3270"/>
        <end position="3279"/>
    </location>
</feature>
<feature type="compositionally biased region" description="Basic and acidic residues" evidence="12">
    <location>
        <begin position="4010"/>
        <end position="4023"/>
    </location>
</feature>
<dbReference type="InterPro" id="IPR057986">
    <property type="entry name" value="TPR_Rlf/292/654"/>
</dbReference>
<proteinExistence type="inferred from homology"/>
<keyword evidence="9" id="KW-0238">DNA-binding</keyword>
<gene>
    <name evidence="14" type="ORF">ACJMK2_016640</name>
</gene>
<feature type="region of interest" description="Disordered" evidence="12">
    <location>
        <begin position="2747"/>
        <end position="2773"/>
    </location>
</feature>
<accession>A0ABD3UWZ1</accession>
<feature type="compositionally biased region" description="Basic and acidic residues" evidence="12">
    <location>
        <begin position="3250"/>
        <end position="3262"/>
    </location>
</feature>
<feature type="region of interest" description="Disordered" evidence="12">
    <location>
        <begin position="4067"/>
        <end position="4107"/>
    </location>
</feature>
<feature type="region of interest" description="Disordered" evidence="12">
    <location>
        <begin position="1628"/>
        <end position="1654"/>
    </location>
</feature>
<evidence type="ECO:0000256" key="10">
    <source>
        <dbReference type="ARBA" id="ARBA00023163"/>
    </source>
</evidence>
<feature type="compositionally biased region" description="Low complexity" evidence="12">
    <location>
        <begin position="798"/>
        <end position="810"/>
    </location>
</feature>
<comment type="subcellular location">
    <subcellularLocation>
        <location evidence="1">Nucleus</location>
    </subcellularLocation>
</comment>
<evidence type="ECO:0000256" key="1">
    <source>
        <dbReference type="ARBA" id="ARBA00004123"/>
    </source>
</evidence>
<evidence type="ECO:0000256" key="12">
    <source>
        <dbReference type="SAM" id="MobiDB-lite"/>
    </source>
</evidence>
<dbReference type="InterPro" id="IPR013087">
    <property type="entry name" value="Znf_C2H2_type"/>
</dbReference>
<comment type="caution">
    <text evidence="14">The sequence shown here is derived from an EMBL/GenBank/DDBJ whole genome shotgun (WGS) entry which is preliminary data.</text>
</comment>
<keyword evidence="11" id="KW-0539">Nucleus</keyword>
<feature type="compositionally biased region" description="Basic and acidic residues" evidence="12">
    <location>
        <begin position="3326"/>
        <end position="3342"/>
    </location>
</feature>
<dbReference type="EMBL" id="JBJQND010000015">
    <property type="protein sequence ID" value="KAL3853058.1"/>
    <property type="molecule type" value="Genomic_DNA"/>
</dbReference>
<feature type="region of interest" description="Disordered" evidence="12">
    <location>
        <begin position="1874"/>
        <end position="1898"/>
    </location>
</feature>
<keyword evidence="15" id="KW-1185">Reference proteome</keyword>
<feature type="region of interest" description="Disordered" evidence="12">
    <location>
        <begin position="3641"/>
        <end position="3662"/>
    </location>
</feature>
<comment type="similarity">
    <text evidence="2">Belongs to the krueppel C2H2-type zinc-finger protein family.</text>
</comment>
<feature type="compositionally biased region" description="Basic and acidic residues" evidence="12">
    <location>
        <begin position="2935"/>
        <end position="2944"/>
    </location>
</feature>
<feature type="region of interest" description="Disordered" evidence="12">
    <location>
        <begin position="1478"/>
        <end position="1508"/>
    </location>
</feature>
<keyword evidence="3" id="KW-0597">Phosphoprotein</keyword>
<feature type="domain" description="C2H2-type" evidence="13">
    <location>
        <begin position="2662"/>
        <end position="2683"/>
    </location>
</feature>
<feature type="compositionally biased region" description="Basic and acidic residues" evidence="12">
    <location>
        <begin position="2999"/>
        <end position="3018"/>
    </location>
</feature>
<organism evidence="14 15">
    <name type="scientific">Sinanodonta woodiana</name>
    <name type="common">Chinese pond mussel</name>
    <name type="synonym">Anodonta woodiana</name>
    <dbReference type="NCBI Taxonomy" id="1069815"/>
    <lineage>
        <taxon>Eukaryota</taxon>
        <taxon>Metazoa</taxon>
        <taxon>Spiralia</taxon>
        <taxon>Lophotrochozoa</taxon>
        <taxon>Mollusca</taxon>
        <taxon>Bivalvia</taxon>
        <taxon>Autobranchia</taxon>
        <taxon>Heteroconchia</taxon>
        <taxon>Palaeoheterodonta</taxon>
        <taxon>Unionida</taxon>
        <taxon>Unionoidea</taxon>
        <taxon>Unionidae</taxon>
        <taxon>Unioninae</taxon>
        <taxon>Sinanodonta</taxon>
    </lineage>
</organism>
<keyword evidence="6" id="KW-0863">Zinc-finger</keyword>
<name>A0ABD3UWZ1_SINWO</name>
<evidence type="ECO:0000313" key="15">
    <source>
        <dbReference type="Proteomes" id="UP001634394"/>
    </source>
</evidence>
<evidence type="ECO:0000259" key="13">
    <source>
        <dbReference type="PROSITE" id="PS00028"/>
    </source>
</evidence>
<keyword evidence="7" id="KW-0862">Zinc</keyword>
<feature type="compositionally biased region" description="Polar residues" evidence="12">
    <location>
        <begin position="665"/>
        <end position="682"/>
    </location>
</feature>
<dbReference type="InterPro" id="IPR052251">
    <property type="entry name" value="GH-ZnFinger_Regulators"/>
</dbReference>
<dbReference type="SMART" id="SM00355">
    <property type="entry name" value="ZnF_C2H2"/>
    <property type="match status" value="4"/>
</dbReference>
<evidence type="ECO:0000256" key="9">
    <source>
        <dbReference type="ARBA" id="ARBA00023125"/>
    </source>
</evidence>
<evidence type="ECO:0000256" key="4">
    <source>
        <dbReference type="ARBA" id="ARBA00022723"/>
    </source>
</evidence>
<feature type="compositionally biased region" description="Polar residues" evidence="12">
    <location>
        <begin position="3956"/>
        <end position="3966"/>
    </location>
</feature>
<evidence type="ECO:0000256" key="7">
    <source>
        <dbReference type="ARBA" id="ARBA00022833"/>
    </source>
</evidence>
<feature type="region of interest" description="Disordered" evidence="12">
    <location>
        <begin position="3201"/>
        <end position="3490"/>
    </location>
</feature>
<evidence type="ECO:0000313" key="14">
    <source>
        <dbReference type="EMBL" id="KAL3853058.1"/>
    </source>
</evidence>
<feature type="compositionally biased region" description="Polar residues" evidence="12">
    <location>
        <begin position="3395"/>
        <end position="3405"/>
    </location>
</feature>
<feature type="compositionally biased region" description="Basic and acidic residues" evidence="12">
    <location>
        <begin position="4093"/>
        <end position="4107"/>
    </location>
</feature>
<feature type="region of interest" description="Disordered" evidence="12">
    <location>
        <begin position="768"/>
        <end position="835"/>
    </location>
</feature>
<keyword evidence="10" id="KW-0804">Transcription</keyword>
<feature type="region of interest" description="Disordered" evidence="12">
    <location>
        <begin position="652"/>
        <end position="682"/>
    </location>
</feature>
<feature type="region of interest" description="Disordered" evidence="12">
    <location>
        <begin position="3811"/>
        <end position="3846"/>
    </location>
</feature>
<feature type="region of interest" description="Disordered" evidence="12">
    <location>
        <begin position="3940"/>
        <end position="3985"/>
    </location>
</feature>
<sequence length="4163" mass="461878">MDFSALLADLRDVAAKYKDQSSDPKVATIVFVDMFIKILKRTEKTSEKFEDRIVMLWVTLNQLAASYKDLAPIPERHELCQYIFILCAKTVLNIEWQQVDEDDRNRQNFTSTVQSVHELLKDLGFSRFHLLLSLMKTHWTHPVLSRIMSGEEEDDSQEGLNYILGEDPEILKLRVEMMIDENCEEFALNLCRWSLRHPDLTNDLKVQQLYLFLLHKQQQFERLQEECSKIECHKGIRIINALEKKDNCQELCVRLAQTFLVQDWVRPERKCCTQDLLKLWIRLQYLADKDQEKFLDSIWAVAKVSRVTEQIGTLIDTVKKECGFTFFQLYVDLCIYAINIDKGFLEKELVEGDMEAVRKRQLAVSKTCHRLADLFMDSNFRISKTSVLTAFALNPTQGAFDLVNKLFWIIKKQKKLENVGKINPATVYEVERLLNMLRPFYLNPELPWKELIPLCRKYKMEQEQNMRANISPKMTAPLTFGLSTPSMSSGVKGISQQSSIPESAMQRNICNFINLTGKKQTSGSAKNAVRAAISAEITEMPQKSHSKYTSEVSQRSNIAKIDLQVQTKEQNICALDASVGTGTSGLDFSALKLGDVGLEMLRRHYTLQSFGETANLTDNNKGPSGHHKTTGAIRSKMDAQLLAHDISVLQLKHKSKNNESKEGTDSAQDGSRMTLDNSKTHNSQRMNALGRSMQSLDANQISALLSLTNQTKSVNDTPVRSSSVPVNRFPNNLVSLSTAEKMVLGREPHEMSPDSYRQHVMELIKAATATREASNNCKKTPKKSSSSSNKKTVSWQKSVGLSSPVSSSTSHLQKSSPSFIENSNNARLKGPTLTQTDPAKIASMIEASGFSNKLQPKMKAESNRKQVSEGLQDCQNKSSSLLKPVISMVVPKSVAEGAMTGAINKEALFKTISELISETVLDKDSLVPRTVVPSIPIVSKNPLQQNSELDVRTTTTGSIAVKTSVVAKSSNSYTSEQLSGKTETSQSRLSGYSRSLSLPTFISSTSSPVIQQISSKERVGISIESSFIDQASGTLNRSQSMEMMELNTALSSCGNSYGSTFGMAAQPSAGLPTLSNNICVTDSQGFNLVALSHSNPMQPMSIFNATSFAGLPDLSGLMNENIDIQQLLNTQPTLLDSPVTCASLQNYLQQASIASMPVSTQSMLQNITQVHSHGSVLGTQQIVTLSGVSSVSASPQVITTFVPRHSAMQDSVQMSDQHGHIQVHTVSSPFCQQTMPDLQVVKEPMELTCQQPVIHHLSNQGIMQESVQFTGQQSTFQTSSLPLVQQTLQRQEIVQDSVRWVEQQPLIQIQNSCSPFSQQSAVVDAGNVDLPRQILTIPQGPMIQQNVNVINVQNATTPTFIQQIATPELDANVVQQILSIIEQGSGTQAHLDGSSSVPHMSSQHFTHQQNDNFSPTGRNTKTGMQSTVSKTSYILPKGLNQAVIDKTKMLLLKKDNFAGSGKSVSEAIEQIVSQKFAKELQKGTRPPNVNTKPAKSRPAKGKTNVLSGASRVQSDAVVAASAQSASIKSTSANATSSSPSALNLPVQLERPSSVPLNSSFDLQKTAYTRSANGSQACDPKLLGLLLENKVFGVQIGRTSSSSSSVPSPVLQPGAVPCGVSSSSTSVGQSYKYQPSSMNTDGTSSQLGTTGIQSSSTVGEMSQNVTSFLTAVSGILQVAPKVPVKYSSPGEQAQIPTSVTVTKIPVPRAFMGSAWSTANAGVMNEDGKVSIKNTSVSTTCMSPSSRTSFSPLPASSVITSQGKSSMTYSVASASPTVKESYSSSSSSQISTHNLVGAVPVPGISCTVQTCVSPTTSVVTSMAASTSVPVTTVVQCLTNLVPATHLQGTSANGQNALNSPKTSVVQTSAYDRSCNFTSSSGSCSTDGSSGSFSSNRARSQPYSKSQIESLFIRGNTAVSTGSSESVQIKNGSELLDDRILRKLLFQQSGSQQICEHTQDSLQPVYQQTLPSPVLSLIGADLMPSSTCGKKSHLLDTCSRTAQAFGEENDIDSEQFLNNVPGFNQKSFRMEEKQDLHSQGLSVLTPFLTAAGTSNSQYSDNGSAEQMNWKHSENLHACDVTQLKAGIGEQSRTGQEALQNSESCSSIRFRKGSALTANSLDSRGAPSSDCDVLQQMQVAENEGISECLSQESCSVVKQTGDLNLISNNTDFNTKSNSQQLALEMDSSGAQNRLKKNSDSDNKSTLNEYWSYEGGKIVMKTNSSAGQVNKCVICEQLFKSVEELRHHVVTVCKNSQKNQMSDVKDFEFKTQFSCSNCNFMSISEKIAKKHISNCKIFGTAGVEHLEGQSNVAKLTLVFTCKMCGKISKDKDDIHEHVSKLCTELKKFSSGREFPSQNLGWEMSELPEKEIHISGRRHSAGNSADILEEVKVGESTTKQVTSACEGGKVKDPDGTLIDTQQQDFKHAHEKVSKVRCIKVYSEKDIFKVSDWDSPRKSSSTGDRVNAYSINDSLDGKAKMEQAVGNKFLDKRENTVHTDQLEHCEEKEMLRDSQDIGSCESIKEKENKNLEDIEITSTLKDKLKSNDNREEASVDATALVNIGKSTCQKEFSEHMQNYLVTTDKYEVVNGKTVCEHKSQKKAIIKTLSSEEIRKQRLKGLRDKRLIKRRKFLDEEMDDPHKEAISKRLARRAKVRQPVSATKEKRHECTSCAGRFYLRTELIKHIGFKHLQAFRFIRPDRFICRYCKTMFPTCIGVLNHMIQHTQTILESVNRKQHAADQRSRLAAKLNEIRKTSSRSTQSRLAAQKVTRKNRRFTTSSRRNRPIITVSIQESSGNDIKGQKPAVKKPSSKVTRDKAFTEGIYLEAQNVTQVKRSADKVADVKEERIERRGRPRKCSSDPKKEIKKTDDKIVQIERRRQLRCPIPETSPRCPIPETSPRCLIPETSPRCPIPETSTRCLIPETGPISSVPETKVKKMKMFKNGEIREERRGRPRKYPINPNKEVNGPERNSVTGLDDSVPVPSSKDAGRETRSRKKYQDVGVHNSDSDIRQKKESGETEEERNRRSIHQTPQKDQYCKQEDDDQKHVDSVKEDIMPTRRSVRLSQSTKEQAEIRTELKEMDEVKNIVQKVDNRVETRQIRTSVHKISISDDKFASNSEAKISRTQKKEEKFDLKADNNLGSSKRISTRSKVRHEAAIGSDSEDNISLCSNSESTQGHQRIIDSLRMRRVSTRLSKLDTESKVVGNDNFLKAENAQNSHNKHKLTSVESDQTKSLPDVKSSSRNSMPLQSNSAHILGETDKKDVLDRSPSRRRCTVSRDSVFNSSDGSEDKISKEKNTILKERLNSRESRKRKRSFSSGSDSSLLRHIGQKPSENDSFKDTMSETERITRSKIIQSSLIKAETSKGEIESQSQERRTRSKKLVSGNRALDNEKKKDIATPRRSFSTDSMNSNIKEKSKRSTRSVSPRVEKETLKTESVRKTVQDTKKKSNDKSPNFGKESETKLKMDLKSSSSNKSVQIVSPKNYDKQGKTSKIKRSGSSYTFKRKFSLRKEDKGKSRKVATRIVKKKAAVNSCLVKGRSSLRKAKLNLAKSQRLKTAGQNSSVCNSTKKSEKMEQLCKSGYVKLSLQRLSVLLPADDEEFAAVKSPPTTVLKVKEKSPVTCKSGKDISKTAIIKEDKCENLQQGKRKGNDLINNQKDQPKKIKMQKSHESKIESKCNSTIEVDEEQGTKKVNTVENSETDGHMETESNIVNPPSFETAFRQFASGNSSVIVNRKEMKVIQKDSLHSKLPTSRNFLSAFEEFASSPITYSRRRNYMNSQMSIAESHHIPLDYLNGDFSRNLHQPDESLYDHGMKTLSKDAKDDEMSPSKDSTGTQTEEAAVVDKSSEAQTEGVSMGDRYQLPDLDKNVSNIQYPDIKKSKGSYMSSFLTYVANYTNDGTGVDSENSCDGKYSEKASLQSERLKNFREQHNSVGFTWDMLDGDVQCPKNLSTSKRRMSREQNDSKTQTKSNACKNGSVDEVRGNVEEESSSTSVKETVDLIDIPCSASDLAMGKKSPCKLDRSPSSVHKETSTKYYMPRKPVRHIYHGGKVWEIQKGSIKSTIVVQNDRQVTAADLSKKPSGALTVQEDKLRLRSSSSSQEEAHEGTAQDWSREKSVQAGDLNNYICKTLNEIRKQRNQQRNTSTSKWQVQKKKPDIKKFPYSFTRSRKMH</sequence>
<evidence type="ECO:0000256" key="8">
    <source>
        <dbReference type="ARBA" id="ARBA00023015"/>
    </source>
</evidence>
<feature type="compositionally biased region" description="Polar residues" evidence="12">
    <location>
        <begin position="811"/>
        <end position="835"/>
    </location>
</feature>
<feature type="compositionally biased region" description="Basic and acidic residues" evidence="12">
    <location>
        <begin position="3420"/>
        <end position="3444"/>
    </location>
</feature>
<feature type="compositionally biased region" description="Basic and acidic residues" evidence="12">
    <location>
        <begin position="3029"/>
        <end position="3046"/>
    </location>
</feature>
<feature type="compositionally biased region" description="Basic and acidic residues" evidence="12">
    <location>
        <begin position="3382"/>
        <end position="3392"/>
    </location>
</feature>
<dbReference type="PANTHER" id="PTHR15507:SF17">
    <property type="entry name" value="C2H2-TYPE DOMAIN-CONTAINING PROTEIN"/>
    <property type="match status" value="1"/>
</dbReference>
<feature type="region of interest" description="Disordered" evidence="12">
    <location>
        <begin position="2914"/>
        <end position="3046"/>
    </location>
</feature>
<feature type="region of interest" description="Disordered" evidence="12">
    <location>
        <begin position="1389"/>
        <end position="1417"/>
    </location>
</feature>
<dbReference type="PANTHER" id="PTHR15507">
    <property type="entry name" value="ZINC FINGER PROTEIN RLF"/>
    <property type="match status" value="1"/>
</dbReference>
<evidence type="ECO:0000256" key="11">
    <source>
        <dbReference type="ARBA" id="ARBA00023242"/>
    </source>
</evidence>
<feature type="compositionally biased region" description="Basic and acidic residues" evidence="12">
    <location>
        <begin position="3355"/>
        <end position="3369"/>
    </location>
</feature>
<feature type="region of interest" description="Disordered" evidence="12">
    <location>
        <begin position="2839"/>
        <end position="2861"/>
    </location>
</feature>
<feature type="compositionally biased region" description="Polar residues" evidence="12">
    <location>
        <begin position="3219"/>
        <end position="3246"/>
    </location>
</feature>
<keyword evidence="5" id="KW-0677">Repeat</keyword>
<protein>
    <recommendedName>
        <fullName evidence="13">C2H2-type domain-containing protein</fullName>
    </recommendedName>
</protein>
<feature type="region of interest" description="Disordered" evidence="12">
    <location>
        <begin position="2787"/>
        <end position="2806"/>
    </location>
</feature>
<dbReference type="PROSITE" id="PS00028">
    <property type="entry name" value="ZINC_FINGER_C2H2_1"/>
    <property type="match status" value="2"/>
</dbReference>
<dbReference type="GO" id="GO:0003677">
    <property type="term" value="F:DNA binding"/>
    <property type="evidence" value="ECO:0007669"/>
    <property type="project" value="UniProtKB-KW"/>
</dbReference>
<feature type="region of interest" description="Disordered" evidence="12">
    <location>
        <begin position="4004"/>
        <end position="4023"/>
    </location>
</feature>
<dbReference type="GO" id="GO:0008270">
    <property type="term" value="F:zinc ion binding"/>
    <property type="evidence" value="ECO:0007669"/>
    <property type="project" value="UniProtKB-KW"/>
</dbReference>
<evidence type="ECO:0000256" key="6">
    <source>
        <dbReference type="ARBA" id="ARBA00022771"/>
    </source>
</evidence>
<feature type="compositionally biased region" description="Basic and acidic residues" evidence="12">
    <location>
        <begin position="3811"/>
        <end position="3820"/>
    </location>
</feature>
<feature type="compositionally biased region" description="Basic and acidic residues" evidence="12">
    <location>
        <begin position="3451"/>
        <end position="3461"/>
    </location>
</feature>
<feature type="compositionally biased region" description="Low complexity" evidence="12">
    <location>
        <begin position="1874"/>
        <end position="1893"/>
    </location>
</feature>
<feature type="region of interest" description="Disordered" evidence="12">
    <location>
        <begin position="3140"/>
        <end position="3171"/>
    </location>
</feature>
<feature type="domain" description="C2H2-type" evidence="13">
    <location>
        <begin position="2697"/>
        <end position="2717"/>
    </location>
</feature>
<reference evidence="14 15" key="1">
    <citation type="submission" date="2024-11" db="EMBL/GenBank/DDBJ databases">
        <title>Chromosome-level genome assembly of the freshwater bivalve Anodonta woodiana.</title>
        <authorList>
            <person name="Chen X."/>
        </authorList>
    </citation>
    <scope>NUCLEOTIDE SEQUENCE [LARGE SCALE GENOMIC DNA]</scope>
    <source>
        <strain evidence="14">MN2024</strain>
        <tissue evidence="14">Gills</tissue>
    </source>
</reference>
<dbReference type="Pfam" id="PF25580">
    <property type="entry name" value="TPR_Rlf"/>
    <property type="match status" value="1"/>
</dbReference>
<feature type="compositionally biased region" description="Low complexity" evidence="12">
    <location>
        <begin position="774"/>
        <end position="791"/>
    </location>
</feature>
<evidence type="ECO:0000256" key="5">
    <source>
        <dbReference type="ARBA" id="ARBA00022737"/>
    </source>
</evidence>
<keyword evidence="8" id="KW-0805">Transcription regulation</keyword>